<name>A0A0B1TMF6_OESDE</name>
<keyword evidence="2" id="KW-1185">Reference proteome</keyword>
<dbReference type="OrthoDB" id="5848624at2759"/>
<dbReference type="AlphaFoldDB" id="A0A0B1TMF6"/>
<dbReference type="Proteomes" id="UP000053660">
    <property type="component" value="Unassembled WGS sequence"/>
</dbReference>
<gene>
    <name evidence="1" type="ORF">OESDEN_01313</name>
</gene>
<evidence type="ECO:0000313" key="2">
    <source>
        <dbReference type="Proteomes" id="UP000053660"/>
    </source>
</evidence>
<dbReference type="EMBL" id="KN549283">
    <property type="protein sequence ID" value="KHJ98713.1"/>
    <property type="molecule type" value="Genomic_DNA"/>
</dbReference>
<organism evidence="1 2">
    <name type="scientific">Oesophagostomum dentatum</name>
    <name type="common">Nodular worm</name>
    <dbReference type="NCBI Taxonomy" id="61180"/>
    <lineage>
        <taxon>Eukaryota</taxon>
        <taxon>Metazoa</taxon>
        <taxon>Ecdysozoa</taxon>
        <taxon>Nematoda</taxon>
        <taxon>Chromadorea</taxon>
        <taxon>Rhabditida</taxon>
        <taxon>Rhabditina</taxon>
        <taxon>Rhabditomorpha</taxon>
        <taxon>Strongyloidea</taxon>
        <taxon>Strongylidae</taxon>
        <taxon>Oesophagostomum</taxon>
    </lineage>
</organism>
<proteinExistence type="predicted"/>
<evidence type="ECO:0000313" key="1">
    <source>
        <dbReference type="EMBL" id="KHJ98713.1"/>
    </source>
</evidence>
<protein>
    <submittedName>
        <fullName evidence="1">Uncharacterized protein</fullName>
    </submittedName>
</protein>
<reference evidence="1 2" key="1">
    <citation type="submission" date="2014-03" db="EMBL/GenBank/DDBJ databases">
        <title>Draft genome of the hookworm Oesophagostomum dentatum.</title>
        <authorList>
            <person name="Mitreva M."/>
        </authorList>
    </citation>
    <scope>NUCLEOTIDE SEQUENCE [LARGE SCALE GENOMIC DNA]</scope>
    <source>
        <strain evidence="1 2">OD-Hann</strain>
    </source>
</reference>
<accession>A0A0B1TMF6</accession>
<sequence length="62" mass="7153">MLYGTETWIGTKASEHLISTAQRRMEHRMVDIFLLDKKTNSWLHGVTKNSLLNITDFAGVLY</sequence>